<protein>
    <submittedName>
        <fullName evidence="1">Uncharacterized protein</fullName>
    </submittedName>
</protein>
<dbReference type="AlphaFoldDB" id="A0A8X6VUB5"/>
<reference evidence="1" key="1">
    <citation type="submission" date="2020-08" db="EMBL/GenBank/DDBJ databases">
        <title>Multicomponent nature underlies the extraordinary mechanical properties of spider dragline silk.</title>
        <authorList>
            <person name="Kono N."/>
            <person name="Nakamura H."/>
            <person name="Mori M."/>
            <person name="Yoshida Y."/>
            <person name="Ohtoshi R."/>
            <person name="Malay A.D."/>
            <person name="Moran D.A.P."/>
            <person name="Tomita M."/>
            <person name="Numata K."/>
            <person name="Arakawa K."/>
        </authorList>
    </citation>
    <scope>NUCLEOTIDE SEQUENCE</scope>
</reference>
<accession>A0A8X6VUB5</accession>
<dbReference type="EMBL" id="BMAU01021361">
    <property type="protein sequence ID" value="GFY22618.1"/>
    <property type="molecule type" value="Genomic_DNA"/>
</dbReference>
<proteinExistence type="predicted"/>
<gene>
    <name evidence="1" type="ORF">TNCV_2178791</name>
</gene>
<name>A0A8X6VUB5_TRICX</name>
<comment type="caution">
    <text evidence="1">The sequence shown here is derived from an EMBL/GenBank/DDBJ whole genome shotgun (WGS) entry which is preliminary data.</text>
</comment>
<sequence length="77" mass="8855">MLPVLGKKAVLEWCMCEKSFDWIIVWMSEMWKKYGIERKNGVLAVTLHYRNPIESSKRDSTAAGSIAFIFASLQRST</sequence>
<organism evidence="1 2">
    <name type="scientific">Trichonephila clavipes</name>
    <name type="common">Golden silk orbweaver</name>
    <name type="synonym">Nephila clavipes</name>
    <dbReference type="NCBI Taxonomy" id="2585209"/>
    <lineage>
        <taxon>Eukaryota</taxon>
        <taxon>Metazoa</taxon>
        <taxon>Ecdysozoa</taxon>
        <taxon>Arthropoda</taxon>
        <taxon>Chelicerata</taxon>
        <taxon>Arachnida</taxon>
        <taxon>Araneae</taxon>
        <taxon>Araneomorphae</taxon>
        <taxon>Entelegynae</taxon>
        <taxon>Araneoidea</taxon>
        <taxon>Nephilidae</taxon>
        <taxon>Trichonephila</taxon>
    </lineage>
</organism>
<keyword evidence="2" id="KW-1185">Reference proteome</keyword>
<evidence type="ECO:0000313" key="2">
    <source>
        <dbReference type="Proteomes" id="UP000887159"/>
    </source>
</evidence>
<evidence type="ECO:0000313" key="1">
    <source>
        <dbReference type="EMBL" id="GFY22618.1"/>
    </source>
</evidence>
<dbReference type="Proteomes" id="UP000887159">
    <property type="component" value="Unassembled WGS sequence"/>
</dbReference>